<dbReference type="Pfam" id="PF14359">
    <property type="entry name" value="DUF4406"/>
    <property type="match status" value="1"/>
</dbReference>
<reference evidence="1" key="1">
    <citation type="submission" date="2020-03" db="EMBL/GenBank/DDBJ databases">
        <title>The deep terrestrial virosphere.</title>
        <authorList>
            <person name="Holmfeldt K."/>
            <person name="Nilsson E."/>
            <person name="Simone D."/>
            <person name="Lopez-Fernandez M."/>
            <person name="Wu X."/>
            <person name="de Brujin I."/>
            <person name="Lundin D."/>
            <person name="Andersson A."/>
            <person name="Bertilsson S."/>
            <person name="Dopson M."/>
        </authorList>
    </citation>
    <scope>NUCLEOTIDE SEQUENCE</scope>
    <source>
        <strain evidence="1">MM171A00156</strain>
        <strain evidence="2">MM171B00154</strain>
    </source>
</reference>
<accession>A0A6M3M540</accession>
<evidence type="ECO:0000313" key="2">
    <source>
        <dbReference type="EMBL" id="QJB04898.1"/>
    </source>
</evidence>
<evidence type="ECO:0000313" key="1">
    <source>
        <dbReference type="EMBL" id="QJB00923.1"/>
    </source>
</evidence>
<dbReference type="Gene3D" id="3.40.50.10400">
    <property type="entry name" value="Hypothetical protein PA1492"/>
    <property type="match status" value="1"/>
</dbReference>
<sequence>MKRIYVAGPMSGLPELNYPAFNAKTAELRAAGHHVENPAENDPPKCESWLGYMRLSVAQIATCDAIYLLPGWSKSKGACIEHQLAVGLGLEVITAQIQEYEASHG</sequence>
<proteinExistence type="predicted"/>
<dbReference type="EMBL" id="MT143703">
    <property type="protein sequence ID" value="QJB00923.1"/>
    <property type="molecule type" value="Genomic_DNA"/>
</dbReference>
<organism evidence="1">
    <name type="scientific">viral metagenome</name>
    <dbReference type="NCBI Taxonomy" id="1070528"/>
    <lineage>
        <taxon>unclassified sequences</taxon>
        <taxon>metagenomes</taxon>
        <taxon>organismal metagenomes</taxon>
    </lineage>
</organism>
<keyword evidence="1" id="KW-0808">Transferase</keyword>
<dbReference type="GO" id="GO:0016740">
    <property type="term" value="F:transferase activity"/>
    <property type="evidence" value="ECO:0007669"/>
    <property type="project" value="UniProtKB-KW"/>
</dbReference>
<gene>
    <name evidence="1" type="ORF">MM171A00156_0017</name>
    <name evidence="2" type="ORF">MM171B00154_0009</name>
</gene>
<protein>
    <submittedName>
        <fullName evidence="1">Putative N-(Deoxy)ribosyltransferase-like protein</fullName>
    </submittedName>
</protein>
<dbReference type="SUPFAM" id="SSF52309">
    <property type="entry name" value="N-(deoxy)ribosyltransferase-like"/>
    <property type="match status" value="1"/>
</dbReference>
<dbReference type="InterPro" id="IPR025518">
    <property type="entry name" value="DUF4406"/>
</dbReference>
<name>A0A6M3M540_9ZZZZ</name>
<dbReference type="AlphaFoldDB" id="A0A6M3M540"/>
<dbReference type="EMBL" id="MT143892">
    <property type="protein sequence ID" value="QJB04898.1"/>
    <property type="molecule type" value="Genomic_DNA"/>
</dbReference>